<evidence type="ECO:0000256" key="11">
    <source>
        <dbReference type="RuleBase" id="RU003781"/>
    </source>
</evidence>
<dbReference type="GO" id="GO:0036220">
    <property type="term" value="F:ITP diphosphatase activity"/>
    <property type="evidence" value="ECO:0007669"/>
    <property type="project" value="UniProtKB-UniRule"/>
</dbReference>
<proteinExistence type="inferred from homology"/>
<evidence type="ECO:0000256" key="10">
    <source>
        <dbReference type="HAMAP-Rule" id="MF_01405"/>
    </source>
</evidence>
<dbReference type="EMBL" id="AEPE02000002">
    <property type="protein sequence ID" value="EFZ38053.1"/>
    <property type="molecule type" value="Genomic_DNA"/>
</dbReference>
<dbReference type="STRING" id="28134.SAMN05444288_0444"/>
<keyword evidence="6 10" id="KW-0460">Magnesium</keyword>
<dbReference type="GO" id="GO:0000166">
    <property type="term" value="F:nucleotide binding"/>
    <property type="evidence" value="ECO:0007669"/>
    <property type="project" value="UniProtKB-KW"/>
</dbReference>
<comment type="caution">
    <text evidence="10">Lacks conserved residue(s) required for the propagation of feature annotation.</text>
</comment>
<dbReference type="GO" id="GO:0005829">
    <property type="term" value="C:cytosol"/>
    <property type="evidence" value="ECO:0007669"/>
    <property type="project" value="TreeGrafter"/>
</dbReference>
<keyword evidence="5 10" id="KW-0378">Hydrolase</keyword>
<evidence type="ECO:0000256" key="3">
    <source>
        <dbReference type="ARBA" id="ARBA00022723"/>
    </source>
</evidence>
<comment type="cofactor">
    <cofactor evidence="10">
        <name>Mg(2+)</name>
        <dbReference type="ChEBI" id="CHEBI:18420"/>
    </cofactor>
    <text evidence="10">Binds 1 Mg(2+) ion per subunit.</text>
</comment>
<reference evidence="12" key="1">
    <citation type="submission" date="2011-01" db="EMBL/GenBank/DDBJ databases">
        <authorList>
            <person name="Muzny D."/>
            <person name="Qin X."/>
            <person name="Buhay C."/>
            <person name="Dugan-Rocha S."/>
            <person name="Ding Y."/>
            <person name="Chen G."/>
            <person name="Hawes A."/>
            <person name="Holder M."/>
            <person name="Jhangiani S."/>
            <person name="Johnson A."/>
            <person name="Khan Z."/>
            <person name="Li Z."/>
            <person name="Liu W."/>
            <person name="Liu X."/>
            <person name="Perez L."/>
            <person name="Shen H."/>
            <person name="Wang Q."/>
            <person name="Watt J."/>
            <person name="Xi L."/>
            <person name="Xin Y."/>
            <person name="Zhou J."/>
            <person name="Deng J."/>
            <person name="Jiang H."/>
            <person name="Liu Y."/>
            <person name="Qu J."/>
            <person name="Song X.-Z."/>
            <person name="Zhang L."/>
            <person name="Villasana D."/>
            <person name="Johnson A."/>
            <person name="Liu J."/>
            <person name="Liyanage D."/>
            <person name="Lorensuhewa L."/>
            <person name="Robinson T."/>
            <person name="Song A."/>
            <person name="Song B.-B."/>
            <person name="Dinh H."/>
            <person name="Thornton R."/>
            <person name="Coyle M."/>
            <person name="Francisco L."/>
            <person name="Jackson L."/>
            <person name="Javaid M."/>
            <person name="Korchina V."/>
            <person name="Kovar C."/>
            <person name="Mata R."/>
            <person name="Mathew T."/>
            <person name="Ngo R."/>
            <person name="Nguyen L."/>
            <person name="Nguyen N."/>
            <person name="Okwuonu G."/>
            <person name="Ongeri F."/>
            <person name="Pham C."/>
            <person name="Simmons D."/>
            <person name="Wilczek-Boney K."/>
            <person name="Hale W."/>
            <person name="Jakkamsetti A."/>
            <person name="Pham P."/>
            <person name="Ruth R."/>
            <person name="San Lucas F."/>
            <person name="Warren J."/>
            <person name="Zhang J."/>
            <person name="Zhao Z."/>
            <person name="Zhou C."/>
            <person name="Zhu D."/>
            <person name="Lee S."/>
            <person name="Bess C."/>
            <person name="Blankenburg K."/>
            <person name="Forbes L."/>
            <person name="Fu Q."/>
            <person name="Gubbala S."/>
            <person name="Hirani K."/>
            <person name="Jayaseelan J.C."/>
            <person name="Lara F."/>
            <person name="Munidasa M."/>
            <person name="Palculict T."/>
            <person name="Patil S."/>
            <person name="Pu L.-L."/>
            <person name="Saada N."/>
            <person name="Tang L."/>
            <person name="Weissenberger G."/>
            <person name="Zhu Y."/>
            <person name="Hemphill L."/>
            <person name="Shang Y."/>
            <person name="Youmans B."/>
            <person name="Ayvaz T."/>
            <person name="Ross M."/>
            <person name="Santibanez J."/>
            <person name="Aqrawi P."/>
            <person name="Gross S."/>
            <person name="Joshi V."/>
            <person name="Fowler G."/>
            <person name="Nazareth L."/>
            <person name="Reid J."/>
            <person name="Worley K."/>
            <person name="Petrosino J."/>
            <person name="Highlander S."/>
            <person name="Gibbs R."/>
        </authorList>
    </citation>
    <scope>NUCLEOTIDE SEQUENCE [LARGE SCALE GENOMIC DNA]</scope>
    <source>
        <strain evidence="12">ATCC 33269</strain>
    </source>
</reference>
<keyword evidence="3 10" id="KW-0479">Metal-binding</keyword>
<dbReference type="InterPro" id="IPR020922">
    <property type="entry name" value="dITP/XTP_pyrophosphatase"/>
</dbReference>
<dbReference type="CDD" id="cd00515">
    <property type="entry name" value="HAM1"/>
    <property type="match status" value="1"/>
</dbReference>
<keyword evidence="7 10" id="KW-0546">Nucleotide metabolism</keyword>
<dbReference type="PANTHER" id="PTHR11067:SF9">
    <property type="entry name" value="INOSINE TRIPHOSPHATE PYROPHOSPHATASE"/>
    <property type="match status" value="1"/>
</dbReference>
<dbReference type="EC" id="3.6.1.66" evidence="10"/>
<gene>
    <name evidence="12" type="primary">rdgB</name>
    <name evidence="12" type="ORF">HMPREF0663_10422</name>
</gene>
<accession>E7RMS2</accession>
<dbReference type="HAMAP" id="MF_01405">
    <property type="entry name" value="Non_canon_purine_NTPase"/>
    <property type="match status" value="1"/>
</dbReference>
<feature type="active site" description="Proton acceptor" evidence="10">
    <location>
        <position position="68"/>
    </location>
</feature>
<feature type="binding site" evidence="10">
    <location>
        <position position="68"/>
    </location>
    <ligand>
        <name>Mg(2+)</name>
        <dbReference type="ChEBI" id="CHEBI:18420"/>
    </ligand>
</feature>
<dbReference type="NCBIfam" id="TIGR00042">
    <property type="entry name" value="RdgB/HAM1 family non-canonical purine NTP pyrophosphatase"/>
    <property type="match status" value="1"/>
</dbReference>
<evidence type="ECO:0000256" key="1">
    <source>
        <dbReference type="ARBA" id="ARBA00008023"/>
    </source>
</evidence>
<comment type="subunit">
    <text evidence="2 10">Homodimer.</text>
</comment>
<dbReference type="GO" id="GO:0009117">
    <property type="term" value="P:nucleotide metabolic process"/>
    <property type="evidence" value="ECO:0007669"/>
    <property type="project" value="UniProtKB-KW"/>
</dbReference>
<dbReference type="NCBIfam" id="NF011398">
    <property type="entry name" value="PRK14823.1"/>
    <property type="match status" value="1"/>
</dbReference>
<comment type="function">
    <text evidence="10">Pyrophosphatase that catalyzes the hydrolysis of nucleoside triphosphates to their monophosphate derivatives, with a high preference for the non-canonical purine nucleotides XTP (xanthosine triphosphate), dITP (deoxyinosine triphosphate) and ITP. Seems to function as a house-cleaning enzyme that removes non-canonical purine nucleotides from the nucleotide pool, thus preventing their incorporation into DNA/RNA and avoiding chromosomal lesions.</text>
</comment>
<comment type="catalytic activity">
    <reaction evidence="8 10">
        <text>dITP + H2O = dIMP + diphosphate + H(+)</text>
        <dbReference type="Rhea" id="RHEA:28342"/>
        <dbReference type="ChEBI" id="CHEBI:15377"/>
        <dbReference type="ChEBI" id="CHEBI:15378"/>
        <dbReference type="ChEBI" id="CHEBI:33019"/>
        <dbReference type="ChEBI" id="CHEBI:61194"/>
        <dbReference type="ChEBI" id="CHEBI:61382"/>
        <dbReference type="EC" id="3.6.1.66"/>
    </reaction>
</comment>
<feature type="binding site" evidence="10">
    <location>
        <begin position="156"/>
        <end position="159"/>
    </location>
    <ligand>
        <name>substrate</name>
    </ligand>
</feature>
<evidence type="ECO:0000313" key="13">
    <source>
        <dbReference type="Proteomes" id="UP000005580"/>
    </source>
</evidence>
<dbReference type="GO" id="GO:0017111">
    <property type="term" value="F:ribonucleoside triphosphate phosphatase activity"/>
    <property type="evidence" value="ECO:0007669"/>
    <property type="project" value="InterPro"/>
</dbReference>
<keyword evidence="4 10" id="KW-0547">Nucleotide-binding</keyword>
<feature type="binding site" evidence="10">
    <location>
        <position position="69"/>
    </location>
    <ligand>
        <name>substrate</name>
    </ligand>
</feature>
<evidence type="ECO:0000256" key="6">
    <source>
        <dbReference type="ARBA" id="ARBA00022842"/>
    </source>
</evidence>
<name>E7RMS2_9BACT</name>
<dbReference type="RefSeq" id="WP_004369118.1">
    <property type="nucleotide sequence ID" value="NZ_GL833119.1"/>
</dbReference>
<comment type="catalytic activity">
    <reaction evidence="10">
        <text>ITP + H2O = IMP + diphosphate + H(+)</text>
        <dbReference type="Rhea" id="RHEA:29399"/>
        <dbReference type="ChEBI" id="CHEBI:15377"/>
        <dbReference type="ChEBI" id="CHEBI:15378"/>
        <dbReference type="ChEBI" id="CHEBI:33019"/>
        <dbReference type="ChEBI" id="CHEBI:58053"/>
        <dbReference type="ChEBI" id="CHEBI:61402"/>
        <dbReference type="EC" id="3.6.1.66"/>
    </reaction>
</comment>
<dbReference type="PANTHER" id="PTHR11067">
    <property type="entry name" value="INOSINE TRIPHOSPHATE PYROPHOSPHATASE/HAM1 PROTEIN"/>
    <property type="match status" value="1"/>
</dbReference>
<comment type="catalytic activity">
    <reaction evidence="9 10">
        <text>XTP + H2O = XMP + diphosphate + H(+)</text>
        <dbReference type="Rhea" id="RHEA:28610"/>
        <dbReference type="ChEBI" id="CHEBI:15377"/>
        <dbReference type="ChEBI" id="CHEBI:15378"/>
        <dbReference type="ChEBI" id="CHEBI:33019"/>
        <dbReference type="ChEBI" id="CHEBI:57464"/>
        <dbReference type="ChEBI" id="CHEBI:61314"/>
        <dbReference type="EC" id="3.6.1.66"/>
    </reaction>
</comment>
<feature type="binding site" evidence="10">
    <location>
        <begin position="184"/>
        <end position="185"/>
    </location>
    <ligand>
        <name>substrate</name>
    </ligand>
</feature>
<dbReference type="eggNOG" id="COG0127">
    <property type="taxonomic scope" value="Bacteria"/>
</dbReference>
<comment type="caution">
    <text evidence="12">The sequence shown here is derived from an EMBL/GenBank/DDBJ whole genome shotgun (WGS) entry which is preliminary data.</text>
</comment>
<comment type="similarity">
    <text evidence="1 10 11">Belongs to the HAM1 NTPase family.</text>
</comment>
<protein>
    <recommendedName>
        <fullName evidence="10">dITP/XTP pyrophosphatase</fullName>
        <ecNumber evidence="10">3.6.1.66</ecNumber>
    </recommendedName>
    <alternativeName>
        <fullName evidence="10">Non-canonical purine NTP pyrophosphatase</fullName>
    </alternativeName>
    <alternativeName>
        <fullName evidence="10">Non-standard purine NTP pyrophosphatase</fullName>
    </alternativeName>
    <alternativeName>
        <fullName evidence="10">Nucleoside-triphosphate diphosphatase</fullName>
    </alternativeName>
    <alternativeName>
        <fullName evidence="10">Nucleoside-triphosphate pyrophosphatase</fullName>
        <shortName evidence="10">NTPase</shortName>
    </alternativeName>
</protein>
<dbReference type="HOGENOM" id="CLU_082080_0_2_10"/>
<dbReference type="GO" id="GO:0009146">
    <property type="term" value="P:purine nucleoside triphosphate catabolic process"/>
    <property type="evidence" value="ECO:0007669"/>
    <property type="project" value="UniProtKB-UniRule"/>
</dbReference>
<dbReference type="Proteomes" id="UP000005580">
    <property type="component" value="Unassembled WGS sequence"/>
</dbReference>
<dbReference type="FunFam" id="3.90.950.10:FF:000001">
    <property type="entry name" value="dITP/XTP pyrophosphatase"/>
    <property type="match status" value="1"/>
</dbReference>
<evidence type="ECO:0000313" key="12">
    <source>
        <dbReference type="EMBL" id="EFZ38053.1"/>
    </source>
</evidence>
<dbReference type="Pfam" id="PF01725">
    <property type="entry name" value="Ham1p_like"/>
    <property type="match status" value="1"/>
</dbReference>
<evidence type="ECO:0000256" key="7">
    <source>
        <dbReference type="ARBA" id="ARBA00023080"/>
    </source>
</evidence>
<dbReference type="AlphaFoldDB" id="E7RMS2"/>
<evidence type="ECO:0000256" key="2">
    <source>
        <dbReference type="ARBA" id="ARBA00011738"/>
    </source>
</evidence>
<dbReference type="GO" id="GO:0046872">
    <property type="term" value="F:metal ion binding"/>
    <property type="evidence" value="ECO:0007669"/>
    <property type="project" value="UniProtKB-KW"/>
</dbReference>
<dbReference type="Gene3D" id="3.90.950.10">
    <property type="match status" value="1"/>
</dbReference>
<organism evidence="12 13">
    <name type="scientific">Hoylesella oralis ATCC 33269</name>
    <dbReference type="NCBI Taxonomy" id="873533"/>
    <lineage>
        <taxon>Bacteria</taxon>
        <taxon>Pseudomonadati</taxon>
        <taxon>Bacteroidota</taxon>
        <taxon>Bacteroidia</taxon>
        <taxon>Bacteroidales</taxon>
        <taxon>Prevotellaceae</taxon>
        <taxon>Hoylesella</taxon>
    </lineage>
</organism>
<evidence type="ECO:0000256" key="9">
    <source>
        <dbReference type="ARBA" id="ARBA00052017"/>
    </source>
</evidence>
<evidence type="ECO:0000256" key="8">
    <source>
        <dbReference type="ARBA" id="ARBA00051875"/>
    </source>
</evidence>
<feature type="binding site" evidence="10">
    <location>
        <position position="179"/>
    </location>
    <ligand>
        <name>substrate</name>
    </ligand>
</feature>
<keyword evidence="13" id="KW-1185">Reference proteome</keyword>
<dbReference type="GO" id="GO:0036222">
    <property type="term" value="F:XTP diphosphatase activity"/>
    <property type="evidence" value="ECO:0007669"/>
    <property type="project" value="UniProtKB-UniRule"/>
</dbReference>
<evidence type="ECO:0000256" key="4">
    <source>
        <dbReference type="ARBA" id="ARBA00022741"/>
    </source>
</evidence>
<feature type="binding site" evidence="10">
    <location>
        <begin position="7"/>
        <end position="12"/>
    </location>
    <ligand>
        <name>substrate</name>
    </ligand>
</feature>
<dbReference type="GO" id="GO:0035870">
    <property type="term" value="F:dITP diphosphatase activity"/>
    <property type="evidence" value="ECO:0007669"/>
    <property type="project" value="UniProtKB-UniRule"/>
</dbReference>
<evidence type="ECO:0000256" key="5">
    <source>
        <dbReference type="ARBA" id="ARBA00022801"/>
    </source>
</evidence>
<dbReference type="SUPFAM" id="SSF52972">
    <property type="entry name" value="ITPase-like"/>
    <property type="match status" value="1"/>
</dbReference>
<sequence>MKIVFATNNKNKLDEIREILGHGFEIMSLKDIGCTADIPETGNTLDENALLKAQYVFDNYGVSCFADDTGLEVDALNGDPGVHSARYAEGTDHNSEANMAKLLHELGENNNRRARFRTVIALIIKDEQAANGSRVLFFEGEIKGHIAREKHGNEGFGYDPLFIPEGYEKSFAELGMDVKNKISHRSRAVLKLSEYLKSNNLHI</sequence>
<dbReference type="InterPro" id="IPR029001">
    <property type="entry name" value="ITPase-like_fam"/>
</dbReference>
<dbReference type="InterPro" id="IPR002637">
    <property type="entry name" value="RdgB/HAM1"/>
</dbReference>